<dbReference type="InterPro" id="IPR050336">
    <property type="entry name" value="Chromosome_partition/occlusion"/>
</dbReference>
<protein>
    <submittedName>
        <fullName evidence="7">Chromosome partitioning protein, ParB family</fullName>
    </submittedName>
    <submittedName>
        <fullName evidence="6">ParB-like partition protein</fullName>
    </submittedName>
</protein>
<dbReference type="InterPro" id="IPR004437">
    <property type="entry name" value="ParB/RepB/Spo0J"/>
</dbReference>
<dbReference type="NCBIfam" id="TIGR00180">
    <property type="entry name" value="parB_part"/>
    <property type="match status" value="1"/>
</dbReference>
<dbReference type="CDD" id="cd16393">
    <property type="entry name" value="SPO0J_N"/>
    <property type="match status" value="1"/>
</dbReference>
<dbReference type="Pfam" id="PF17762">
    <property type="entry name" value="HTH_ParB"/>
    <property type="match status" value="1"/>
</dbReference>
<dbReference type="Proteomes" id="UP000092605">
    <property type="component" value="Unassembled WGS sequence"/>
</dbReference>
<dbReference type="STRING" id="1121328.JWYL7_1826"/>
<comment type="subcellular location">
    <subcellularLocation>
        <location evidence="1">Cytoplasm</location>
        <location evidence="1">Nucleoid</location>
    </subcellularLocation>
</comment>
<evidence type="ECO:0000313" key="9">
    <source>
        <dbReference type="Proteomes" id="UP000323392"/>
    </source>
</evidence>
<evidence type="ECO:0000256" key="2">
    <source>
        <dbReference type="ARBA" id="ARBA00006295"/>
    </source>
</evidence>
<dbReference type="EMBL" id="FRBG01000011">
    <property type="protein sequence ID" value="SHL08852.1"/>
    <property type="molecule type" value="Genomic_DNA"/>
</dbReference>
<dbReference type="GO" id="GO:0009295">
    <property type="term" value="C:nucleoid"/>
    <property type="evidence" value="ECO:0007669"/>
    <property type="project" value="UniProtKB-SubCell"/>
</dbReference>
<gene>
    <name evidence="6" type="ORF">JWYL7_1826</name>
    <name evidence="7" type="ORF">SAMN05661008_01433</name>
</gene>
<dbReference type="FunFam" id="3.90.1530.30:FF:000001">
    <property type="entry name" value="Chromosome partitioning protein ParB"/>
    <property type="match status" value="1"/>
</dbReference>
<dbReference type="Gene3D" id="1.10.10.2830">
    <property type="match status" value="1"/>
</dbReference>
<dbReference type="InterPro" id="IPR036086">
    <property type="entry name" value="ParB/Sulfiredoxin_sf"/>
</dbReference>
<dbReference type="InterPro" id="IPR003115">
    <property type="entry name" value="ParB_N"/>
</dbReference>
<dbReference type="Pfam" id="PF23552">
    <property type="entry name" value="ParB_C"/>
    <property type="match status" value="1"/>
</dbReference>
<accession>A0A150FSZ6</accession>
<dbReference type="OrthoDB" id="9802051at2"/>
<dbReference type="Gene3D" id="3.90.1530.30">
    <property type="match status" value="1"/>
</dbReference>
<dbReference type="Proteomes" id="UP000323392">
    <property type="component" value="Unassembled WGS sequence"/>
</dbReference>
<evidence type="ECO:0000313" key="8">
    <source>
        <dbReference type="Proteomes" id="UP000092605"/>
    </source>
</evidence>
<name>A0A150FSZ6_CLOPD</name>
<evidence type="ECO:0000313" key="6">
    <source>
        <dbReference type="EMBL" id="KXZ40751.1"/>
    </source>
</evidence>
<keyword evidence="4" id="KW-0238">DNA-binding</keyword>
<keyword evidence="9" id="KW-1185">Reference proteome</keyword>
<feature type="domain" description="ParB-like N-terminal" evidence="5">
    <location>
        <begin position="31"/>
        <end position="120"/>
    </location>
</feature>
<reference evidence="6 8" key="1">
    <citation type="submission" date="2016-02" db="EMBL/GenBank/DDBJ databases">
        <title>Draft genome sequence for Clostridium paradoxum JW-YL-7.</title>
        <authorList>
            <person name="Utturkar S.M."/>
            <person name="Lancaster A."/>
            <person name="Poole F.L."/>
            <person name="Adams M.W."/>
            <person name="Brown S.D."/>
        </authorList>
    </citation>
    <scope>NUCLEOTIDE SEQUENCE [LARGE SCALE GENOMIC DNA]</scope>
    <source>
        <strain evidence="6 8">JW-YL-7</strain>
    </source>
</reference>
<dbReference type="PANTHER" id="PTHR33375">
    <property type="entry name" value="CHROMOSOME-PARTITIONING PROTEIN PARB-RELATED"/>
    <property type="match status" value="1"/>
</dbReference>
<dbReference type="GO" id="GO:0045881">
    <property type="term" value="P:positive regulation of sporulation resulting in formation of a cellular spore"/>
    <property type="evidence" value="ECO:0007669"/>
    <property type="project" value="TreeGrafter"/>
</dbReference>
<dbReference type="FunFam" id="1.10.10.2830:FF:000001">
    <property type="entry name" value="Chromosome partitioning protein ParB"/>
    <property type="match status" value="1"/>
</dbReference>
<evidence type="ECO:0000256" key="1">
    <source>
        <dbReference type="ARBA" id="ARBA00004453"/>
    </source>
</evidence>
<dbReference type="PATRIC" id="fig|1121328.3.peg.1838"/>
<dbReference type="RefSeq" id="WP_066072122.1">
    <property type="nucleotide sequence ID" value="NZ_FRBG01000011.1"/>
</dbReference>
<dbReference type="SMART" id="SM00470">
    <property type="entry name" value="ParB"/>
    <property type="match status" value="1"/>
</dbReference>
<dbReference type="PANTHER" id="PTHR33375:SF1">
    <property type="entry name" value="CHROMOSOME-PARTITIONING PROTEIN PARB-RELATED"/>
    <property type="match status" value="1"/>
</dbReference>
<dbReference type="SUPFAM" id="SSF110849">
    <property type="entry name" value="ParB/Sulfiredoxin"/>
    <property type="match status" value="1"/>
</dbReference>
<evidence type="ECO:0000256" key="4">
    <source>
        <dbReference type="ARBA" id="ARBA00023125"/>
    </source>
</evidence>
<dbReference type="GO" id="GO:0007059">
    <property type="term" value="P:chromosome segregation"/>
    <property type="evidence" value="ECO:0007669"/>
    <property type="project" value="UniProtKB-KW"/>
</dbReference>
<evidence type="ECO:0000256" key="3">
    <source>
        <dbReference type="ARBA" id="ARBA00022829"/>
    </source>
</evidence>
<evidence type="ECO:0000259" key="5">
    <source>
        <dbReference type="SMART" id="SM00470"/>
    </source>
</evidence>
<comment type="similarity">
    <text evidence="2">Belongs to the ParB family.</text>
</comment>
<dbReference type="InterPro" id="IPR057240">
    <property type="entry name" value="ParB_dimer_C"/>
</dbReference>
<reference evidence="7 9" key="2">
    <citation type="submission" date="2016-11" db="EMBL/GenBank/DDBJ databases">
        <authorList>
            <person name="Varghese N."/>
            <person name="Submissions S."/>
        </authorList>
    </citation>
    <scope>NUCLEOTIDE SEQUENCE [LARGE SCALE GENOMIC DNA]</scope>
    <source>
        <strain evidence="7 9">DSM 7308</strain>
    </source>
</reference>
<dbReference type="AlphaFoldDB" id="A0A150FSZ6"/>
<keyword evidence="3" id="KW-0159">Chromosome partition</keyword>
<organism evidence="6 8">
    <name type="scientific">Alkalithermobacter thermoalcaliphilus JW-YL-7 = DSM 7308</name>
    <dbReference type="NCBI Taxonomy" id="1121328"/>
    <lineage>
        <taxon>Bacteria</taxon>
        <taxon>Bacillati</taxon>
        <taxon>Bacillota</taxon>
        <taxon>Clostridia</taxon>
        <taxon>Peptostreptococcales</taxon>
        <taxon>Tepidibacteraceae</taxon>
        <taxon>Alkalithermobacter</taxon>
    </lineage>
</organism>
<sequence length="285" mass="32626">MAKNRLGKGLSALIPKIESKLEGEITKRDIVNININEIYPNENQPRKLFDKEKIQMLSESIKRYGVLQPILVKKQENGYMIVAGERRFRASKMAGLKEMPCVIKELTQRDVAEIALIENLQREDLNAIEEALAYKSLIENYNVTQEEISEAVGKSRPHITNTIRLLNLDQRVIKLIENSEISPGHGKALLRIQDKNLQYEVAQNIIKNGLSVRETENIAKNISENKPAKINKKEKDPFILSIEEKLKDIFGTKVNILTGKKKGKIEIEYYDEKELENILAHILNE</sequence>
<dbReference type="GO" id="GO:0003677">
    <property type="term" value="F:DNA binding"/>
    <property type="evidence" value="ECO:0007669"/>
    <property type="project" value="UniProtKB-KW"/>
</dbReference>
<dbReference type="EMBL" id="LSFY01000001">
    <property type="protein sequence ID" value="KXZ40751.1"/>
    <property type="molecule type" value="Genomic_DNA"/>
</dbReference>
<comment type="caution">
    <text evidence="6">The sequence shown here is derived from an EMBL/GenBank/DDBJ whole genome shotgun (WGS) entry which is preliminary data.</text>
</comment>
<dbReference type="Pfam" id="PF02195">
    <property type="entry name" value="ParB_N"/>
    <property type="match status" value="1"/>
</dbReference>
<dbReference type="GO" id="GO:0005694">
    <property type="term" value="C:chromosome"/>
    <property type="evidence" value="ECO:0007669"/>
    <property type="project" value="TreeGrafter"/>
</dbReference>
<dbReference type="SUPFAM" id="SSF109709">
    <property type="entry name" value="KorB DNA-binding domain-like"/>
    <property type="match status" value="1"/>
</dbReference>
<evidence type="ECO:0000313" key="7">
    <source>
        <dbReference type="EMBL" id="SHL08852.1"/>
    </source>
</evidence>
<proteinExistence type="inferred from homology"/>
<dbReference type="InterPro" id="IPR041468">
    <property type="entry name" value="HTH_ParB/Spo0J"/>
</dbReference>